<gene>
    <name evidence="5" type="ORF">HMPREF9460_01326</name>
</gene>
<keyword evidence="6" id="KW-1185">Reference proteome</keyword>
<reference evidence="5 6" key="1">
    <citation type="submission" date="2011-08" db="EMBL/GenBank/DDBJ databases">
        <title>The Genome Sequence of Clostridium orbiscindens 1_3_50AFAA.</title>
        <authorList>
            <consortium name="The Broad Institute Genome Sequencing Platform"/>
            <person name="Earl A."/>
            <person name="Ward D."/>
            <person name="Feldgarden M."/>
            <person name="Gevers D."/>
            <person name="Daigneault M."/>
            <person name="Strauss J."/>
            <person name="Allen-Vercoe E."/>
            <person name="Young S.K."/>
            <person name="Zeng Q."/>
            <person name="Gargeya S."/>
            <person name="Fitzgerald M."/>
            <person name="Haas B."/>
            <person name="Abouelleil A."/>
            <person name="Alvarado L."/>
            <person name="Arachchi H.M."/>
            <person name="Berlin A."/>
            <person name="Brown A."/>
            <person name="Chapman S.B."/>
            <person name="Chen Z."/>
            <person name="Dunbar C."/>
            <person name="Freedman E."/>
            <person name="Gearin G."/>
            <person name="Gellesch M."/>
            <person name="Goldberg J."/>
            <person name="Griggs A."/>
            <person name="Gujja S."/>
            <person name="Heiman D."/>
            <person name="Howarth C."/>
            <person name="Larson L."/>
            <person name="Lui A."/>
            <person name="MacDonald P.J.P."/>
            <person name="Montmayeur A."/>
            <person name="Murphy C."/>
            <person name="Neiman D."/>
            <person name="Pearson M."/>
            <person name="Priest M."/>
            <person name="Roberts A."/>
            <person name="Saif S."/>
            <person name="Shea T."/>
            <person name="Shenoy N."/>
            <person name="Sisk P."/>
            <person name="Stolte C."/>
            <person name="Sykes S."/>
            <person name="Wortman J."/>
            <person name="Nusbaum C."/>
            <person name="Birren B."/>
        </authorList>
    </citation>
    <scope>NUCLEOTIDE SEQUENCE [LARGE SCALE GENOMIC DNA]</scope>
    <source>
        <strain evidence="5 6">1_3_50AFAA</strain>
    </source>
</reference>
<dbReference type="PATRIC" id="fig|742738.3.peg.1374"/>
<protein>
    <recommendedName>
        <fullName evidence="4">S-adenosyl-L-methionine-dependent methyltransferase</fullName>
        <ecNumber evidence="4">2.1.1.-</ecNumber>
    </recommendedName>
</protein>
<dbReference type="AlphaFoldDB" id="A0A096DF20"/>
<dbReference type="PANTHER" id="PTHR43619">
    <property type="entry name" value="S-ADENOSYL-L-METHIONINE-DEPENDENT METHYLTRANSFERASE YKTD-RELATED"/>
    <property type="match status" value="1"/>
</dbReference>
<evidence type="ECO:0000256" key="1">
    <source>
        <dbReference type="ARBA" id="ARBA00008138"/>
    </source>
</evidence>
<evidence type="ECO:0000313" key="6">
    <source>
        <dbReference type="Proteomes" id="UP000029585"/>
    </source>
</evidence>
<dbReference type="Proteomes" id="UP000029585">
    <property type="component" value="Unassembled WGS sequence"/>
</dbReference>
<proteinExistence type="inferred from homology"/>
<evidence type="ECO:0000256" key="4">
    <source>
        <dbReference type="RuleBase" id="RU362030"/>
    </source>
</evidence>
<comment type="caution">
    <text evidence="5">The sequence shown here is derived from an EMBL/GenBank/DDBJ whole genome shotgun (WGS) entry which is preliminary data.</text>
</comment>
<dbReference type="EMBL" id="ADLO01000047">
    <property type="protein sequence ID" value="KGF56124.1"/>
    <property type="molecule type" value="Genomic_DNA"/>
</dbReference>
<dbReference type="RefSeq" id="WP_080744428.1">
    <property type="nucleotide sequence ID" value="NZ_KN174162.1"/>
</dbReference>
<dbReference type="Gene3D" id="3.40.50.150">
    <property type="entry name" value="Vaccinia Virus protein VP39"/>
    <property type="match status" value="1"/>
</dbReference>
<dbReference type="SUPFAM" id="SSF53335">
    <property type="entry name" value="S-adenosyl-L-methionine-dependent methyltransferases"/>
    <property type="match status" value="1"/>
</dbReference>
<dbReference type="Pfam" id="PF04072">
    <property type="entry name" value="LCM"/>
    <property type="match status" value="1"/>
</dbReference>
<dbReference type="InterPro" id="IPR029063">
    <property type="entry name" value="SAM-dependent_MTases_sf"/>
</dbReference>
<comment type="function">
    <text evidence="4">Exhibits S-adenosyl-L-methionine-dependent methyltransferase activity.</text>
</comment>
<keyword evidence="4" id="KW-0949">S-adenosyl-L-methionine</keyword>
<dbReference type="InterPro" id="IPR007213">
    <property type="entry name" value="Ppm1/Ppm2/Tcmp"/>
</dbReference>
<dbReference type="EC" id="2.1.1.-" evidence="4"/>
<dbReference type="NCBIfam" id="TIGR00027">
    <property type="entry name" value="mthyl_TIGR00027"/>
    <property type="match status" value="1"/>
</dbReference>
<accession>A0A096DF20</accession>
<keyword evidence="2 4" id="KW-0489">Methyltransferase</keyword>
<comment type="similarity">
    <text evidence="1 4">Belongs to the UPF0677 family.</text>
</comment>
<dbReference type="eggNOG" id="COG3315">
    <property type="taxonomic scope" value="Bacteria"/>
</dbReference>
<dbReference type="GO" id="GO:0032259">
    <property type="term" value="P:methylation"/>
    <property type="evidence" value="ECO:0007669"/>
    <property type="project" value="UniProtKB-KW"/>
</dbReference>
<evidence type="ECO:0000313" key="5">
    <source>
        <dbReference type="EMBL" id="KGF56124.1"/>
    </source>
</evidence>
<organism evidence="5 6">
    <name type="scientific">Flavonifractor plautii 1_3_50AFAA</name>
    <dbReference type="NCBI Taxonomy" id="742738"/>
    <lineage>
        <taxon>Bacteria</taxon>
        <taxon>Bacillati</taxon>
        <taxon>Bacillota</taxon>
        <taxon>Clostridia</taxon>
        <taxon>Eubacteriales</taxon>
        <taxon>Oscillospiraceae</taxon>
        <taxon>Flavonifractor</taxon>
    </lineage>
</organism>
<keyword evidence="3" id="KW-0808">Transferase</keyword>
<evidence type="ECO:0000256" key="3">
    <source>
        <dbReference type="ARBA" id="ARBA00022679"/>
    </source>
</evidence>
<evidence type="ECO:0000256" key="2">
    <source>
        <dbReference type="ARBA" id="ARBA00022603"/>
    </source>
</evidence>
<dbReference type="InterPro" id="IPR011610">
    <property type="entry name" value="SAM_mthyl_Trfase_ML2640-like"/>
</dbReference>
<name>A0A096DF20_FLAPL</name>
<dbReference type="GO" id="GO:0008168">
    <property type="term" value="F:methyltransferase activity"/>
    <property type="evidence" value="ECO:0007669"/>
    <property type="project" value="UniProtKB-UniRule"/>
</dbReference>
<dbReference type="PANTHER" id="PTHR43619:SF2">
    <property type="entry name" value="S-ADENOSYL-L-METHIONINE-DEPENDENT METHYLTRANSFERASES SUPERFAMILY PROTEIN"/>
    <property type="match status" value="1"/>
</dbReference>
<dbReference type="HOGENOM" id="CLU_056160_3_0_9"/>
<sequence length="304" mass="34373">MEQKSLTALISAFSRAYHALNNEVTIFNDSLARDLLTDEEFNQIAKNMSNGIGFFNPSFVGEPEQALRWVVDNQLSPSPLGRAAFAEKSLEWAVRTGTEQYLIWGAGYDTFAYRQPLWAKALQIFEVDHPATARDKQERLKSAGIVIPDNVHYIEADFTKGTWKKEMQNHNSFNSDKISCCSILGVAYYLSKESFESVISSISSIVAKGSSIIFDYPDENSYTEKAGERTKKQFMLAGVANEKMLACYSYSDIEQLLSAHEFLIYEHLEPQGITEQYFALYNEANPKNQMSAFDNTNYCLAVKQ</sequence>